<keyword evidence="2" id="KW-1185">Reference proteome</keyword>
<name>A0A7J7CSQ0_TRIWF</name>
<evidence type="ECO:0000313" key="1">
    <source>
        <dbReference type="EMBL" id="KAF5737135.1"/>
    </source>
</evidence>
<sequence length="139" mass="16043">MMNSVCVSNCINDARGDPRIPVRATYLNLYKWPESDAEFVRSAVEGRQNPRVVYSISCRQMYLRSYTFSREEEEALPRNTQNCCFGSSSVKDKHVIKKKEIKANKSKLHYCLTLRKALFRVFHSFLSCAASIDVVDQNH</sequence>
<dbReference type="OrthoDB" id="749576at2759"/>
<dbReference type="EMBL" id="JAAARO010000013">
    <property type="protein sequence ID" value="KAF5737135.1"/>
    <property type="molecule type" value="Genomic_DNA"/>
</dbReference>
<accession>A0A7J7CSQ0</accession>
<gene>
    <name evidence="1" type="ORF">HS088_TW13G00013</name>
</gene>
<organism evidence="1 2">
    <name type="scientific">Tripterygium wilfordii</name>
    <name type="common">Thunder God vine</name>
    <dbReference type="NCBI Taxonomy" id="458696"/>
    <lineage>
        <taxon>Eukaryota</taxon>
        <taxon>Viridiplantae</taxon>
        <taxon>Streptophyta</taxon>
        <taxon>Embryophyta</taxon>
        <taxon>Tracheophyta</taxon>
        <taxon>Spermatophyta</taxon>
        <taxon>Magnoliopsida</taxon>
        <taxon>eudicotyledons</taxon>
        <taxon>Gunneridae</taxon>
        <taxon>Pentapetalae</taxon>
        <taxon>rosids</taxon>
        <taxon>fabids</taxon>
        <taxon>Celastrales</taxon>
        <taxon>Celastraceae</taxon>
        <taxon>Tripterygium</taxon>
    </lineage>
</organism>
<dbReference type="AlphaFoldDB" id="A0A7J7CSQ0"/>
<evidence type="ECO:0000313" key="2">
    <source>
        <dbReference type="Proteomes" id="UP000593562"/>
    </source>
</evidence>
<dbReference type="Proteomes" id="UP000593562">
    <property type="component" value="Unassembled WGS sequence"/>
</dbReference>
<protein>
    <submittedName>
        <fullName evidence="1">Uncharacterized protein</fullName>
    </submittedName>
</protein>
<proteinExistence type="predicted"/>
<dbReference type="FunCoup" id="A0A7J7CSQ0">
    <property type="interactions" value="19"/>
</dbReference>
<dbReference type="PANTHER" id="PTHR35304:SF1">
    <property type="entry name" value="OS05G0120300 PROTEIN"/>
    <property type="match status" value="1"/>
</dbReference>
<dbReference type="PANTHER" id="PTHR35304">
    <property type="entry name" value="OS05G0120300 PROTEIN-RELATED"/>
    <property type="match status" value="1"/>
</dbReference>
<comment type="caution">
    <text evidence="1">The sequence shown here is derived from an EMBL/GenBank/DDBJ whole genome shotgun (WGS) entry which is preliminary data.</text>
</comment>
<reference evidence="1 2" key="1">
    <citation type="journal article" date="2020" name="Nat. Commun.">
        <title>Genome of Tripterygium wilfordii and identification of cytochrome P450 involved in triptolide biosynthesis.</title>
        <authorList>
            <person name="Tu L."/>
            <person name="Su P."/>
            <person name="Zhang Z."/>
            <person name="Gao L."/>
            <person name="Wang J."/>
            <person name="Hu T."/>
            <person name="Zhou J."/>
            <person name="Zhang Y."/>
            <person name="Zhao Y."/>
            <person name="Liu Y."/>
            <person name="Song Y."/>
            <person name="Tong Y."/>
            <person name="Lu Y."/>
            <person name="Yang J."/>
            <person name="Xu C."/>
            <person name="Jia M."/>
            <person name="Peters R.J."/>
            <person name="Huang L."/>
            <person name="Gao W."/>
        </authorList>
    </citation>
    <scope>NUCLEOTIDE SEQUENCE [LARGE SCALE GENOMIC DNA]</scope>
    <source>
        <strain evidence="2">cv. XIE 37</strain>
        <tissue evidence="1">Leaf</tissue>
    </source>
</reference>
<dbReference type="InParanoid" id="A0A7J7CSQ0"/>